<evidence type="ECO:0000313" key="6">
    <source>
        <dbReference type="EMBL" id="MDQ0515674.1"/>
    </source>
</evidence>
<evidence type="ECO:0000256" key="4">
    <source>
        <dbReference type="ARBA" id="ARBA00022729"/>
    </source>
</evidence>
<dbReference type="Gene3D" id="3.40.190.10">
    <property type="entry name" value="Periplasmic binding protein-like II"/>
    <property type="match status" value="1"/>
</dbReference>
<dbReference type="InterPro" id="IPR006311">
    <property type="entry name" value="TAT_signal"/>
</dbReference>
<name>A0ABU0M3Y0_9HYPH</name>
<evidence type="ECO:0000256" key="1">
    <source>
        <dbReference type="ARBA" id="ARBA00004418"/>
    </source>
</evidence>
<keyword evidence="4" id="KW-0732">Signal</keyword>
<proteinExistence type="inferred from homology"/>
<keyword evidence="7" id="KW-1185">Reference proteome</keyword>
<dbReference type="PANTHER" id="PTHR30290:SF10">
    <property type="entry name" value="PERIPLASMIC OLIGOPEPTIDE-BINDING PROTEIN-RELATED"/>
    <property type="match status" value="1"/>
</dbReference>
<gene>
    <name evidence="6" type="ORF">QO015_001287</name>
</gene>
<keyword evidence="3" id="KW-0813">Transport</keyword>
<dbReference type="SUPFAM" id="SSF53850">
    <property type="entry name" value="Periplasmic binding protein-like II"/>
    <property type="match status" value="1"/>
</dbReference>
<dbReference type="InterPro" id="IPR030678">
    <property type="entry name" value="Peptide/Ni-bd"/>
</dbReference>
<feature type="domain" description="Solute-binding protein family 5" evidence="5">
    <location>
        <begin position="109"/>
        <end position="471"/>
    </location>
</feature>
<dbReference type="PROSITE" id="PS51318">
    <property type="entry name" value="TAT"/>
    <property type="match status" value="1"/>
</dbReference>
<accession>A0ABU0M3Y0</accession>
<reference evidence="6 7" key="1">
    <citation type="submission" date="2023-07" db="EMBL/GenBank/DDBJ databases">
        <title>Genomic Encyclopedia of Type Strains, Phase IV (KMG-IV): sequencing the most valuable type-strain genomes for metagenomic binning, comparative biology and taxonomic classification.</title>
        <authorList>
            <person name="Goeker M."/>
        </authorList>
    </citation>
    <scope>NUCLEOTIDE SEQUENCE [LARGE SCALE GENOMIC DNA]</scope>
    <source>
        <strain evidence="6 7">B1-1</strain>
    </source>
</reference>
<comment type="subcellular location">
    <subcellularLocation>
        <location evidence="1">Periplasm</location>
    </subcellularLocation>
</comment>
<comment type="caution">
    <text evidence="6">The sequence shown here is derived from an EMBL/GenBank/DDBJ whole genome shotgun (WGS) entry which is preliminary data.</text>
</comment>
<dbReference type="PANTHER" id="PTHR30290">
    <property type="entry name" value="PERIPLASMIC BINDING COMPONENT OF ABC TRANSPORTER"/>
    <property type="match status" value="1"/>
</dbReference>
<dbReference type="InterPro" id="IPR039424">
    <property type="entry name" value="SBP_5"/>
</dbReference>
<evidence type="ECO:0000313" key="7">
    <source>
        <dbReference type="Proteomes" id="UP001223743"/>
    </source>
</evidence>
<comment type="similarity">
    <text evidence="2">Belongs to the bacterial solute-binding protein 5 family.</text>
</comment>
<sequence length="553" mass="60552">MTNGTNAPTALTRRDTLRLASLFAASTLAGDLIGGSAAHAATPGTLVVAAPGTPQSLDNEFDGSLGTIDAIGQLYDSLVAYKKIPDPKVPGVLRENIVDDPSLPGDADLEGRLAESWEVAPDGMMLRLRLRKGVKSNWGNELTAEDVKWTWDRKFALNAIGGFQVGLMDLASPDAVKVEDRYTVSFHPTHPNPIMLKIQTHRYANIFDSTKCKEMATAEDPWARKFLESNSAGFGPYSLKSLVRGQQAVFTARPDYYLGKPAIDTIIYKEVPTSATRTALLQGGAVDIAQALQPLEIKQLGKAPGVKIETVDASSMMWIILNAKVAPFDKPEVRQAMNYAFPRDAVIASVFQNIASPMKGCMPSIYPGYSDAFDQYSLDLDKAKALLAEAGLPDGFKVEIAYNAGDPVQEPIALLFQSSLRKIGVELVLRKVPAGTYFNEVSAKKLPMLFFVDAPWTADPVFALRLYFYSKSFVDYSNYANPKVDEMIEAGSQMTDLAKRTELMLEIQKIVMADAPWVFVASPNFTMARRDKVEGFTYYTSNSINFADFSVKA</sequence>
<dbReference type="EMBL" id="JAUSWJ010000001">
    <property type="protein sequence ID" value="MDQ0515674.1"/>
    <property type="molecule type" value="Genomic_DNA"/>
</dbReference>
<evidence type="ECO:0000259" key="5">
    <source>
        <dbReference type="Pfam" id="PF00496"/>
    </source>
</evidence>
<evidence type="ECO:0000256" key="3">
    <source>
        <dbReference type="ARBA" id="ARBA00022448"/>
    </source>
</evidence>
<dbReference type="Proteomes" id="UP001223743">
    <property type="component" value="Unassembled WGS sequence"/>
</dbReference>
<protein>
    <submittedName>
        <fullName evidence="6">Peptide/nickel transport system substrate-binding protein</fullName>
    </submittedName>
</protein>
<dbReference type="PIRSF" id="PIRSF002741">
    <property type="entry name" value="MppA"/>
    <property type="match status" value="1"/>
</dbReference>
<evidence type="ECO:0000256" key="2">
    <source>
        <dbReference type="ARBA" id="ARBA00005695"/>
    </source>
</evidence>
<dbReference type="Pfam" id="PF00496">
    <property type="entry name" value="SBP_bac_5"/>
    <property type="match status" value="1"/>
</dbReference>
<organism evidence="6 7">
    <name type="scientific">Kaistia geumhonensis</name>
    <dbReference type="NCBI Taxonomy" id="410839"/>
    <lineage>
        <taxon>Bacteria</taxon>
        <taxon>Pseudomonadati</taxon>
        <taxon>Pseudomonadota</taxon>
        <taxon>Alphaproteobacteria</taxon>
        <taxon>Hyphomicrobiales</taxon>
        <taxon>Kaistiaceae</taxon>
        <taxon>Kaistia</taxon>
    </lineage>
</organism>
<dbReference type="Gene3D" id="3.90.76.10">
    <property type="entry name" value="Dipeptide-binding Protein, Domain 1"/>
    <property type="match status" value="1"/>
</dbReference>
<dbReference type="InterPro" id="IPR000914">
    <property type="entry name" value="SBP_5_dom"/>
</dbReference>
<dbReference type="RefSeq" id="WP_266280701.1">
    <property type="nucleotide sequence ID" value="NZ_JAPKNF010000001.1"/>
</dbReference>
<dbReference type="Gene3D" id="3.10.105.10">
    <property type="entry name" value="Dipeptide-binding Protein, Domain 3"/>
    <property type="match status" value="1"/>
</dbReference>
<dbReference type="CDD" id="cd08512">
    <property type="entry name" value="PBP2_NikA_DppA_OppA_like_7"/>
    <property type="match status" value="1"/>
</dbReference>